<reference evidence="4" key="1">
    <citation type="journal article" date="2018" name="Nat. Microbiol.">
        <title>Leveraging single-cell genomics to expand the fungal tree of life.</title>
        <authorList>
            <person name="Ahrendt S.R."/>
            <person name="Quandt C.A."/>
            <person name="Ciobanu D."/>
            <person name="Clum A."/>
            <person name="Salamov A."/>
            <person name="Andreopoulos B."/>
            <person name="Cheng J.F."/>
            <person name="Woyke T."/>
            <person name="Pelin A."/>
            <person name="Henrissat B."/>
            <person name="Reynolds N.K."/>
            <person name="Benny G.L."/>
            <person name="Smith M.E."/>
            <person name="James T.Y."/>
            <person name="Grigoriev I.V."/>
        </authorList>
    </citation>
    <scope>NUCLEOTIDE SEQUENCE [LARGE SCALE GENOMIC DNA]</scope>
    <source>
        <strain evidence="4">Benny S71-1</strain>
    </source>
</reference>
<protein>
    <recommendedName>
        <fullName evidence="2">Protein kinase domain-containing protein</fullName>
    </recommendedName>
</protein>
<evidence type="ECO:0000313" key="4">
    <source>
        <dbReference type="Proteomes" id="UP000278143"/>
    </source>
</evidence>
<feature type="chain" id="PRO_5020590593" description="Protein kinase domain-containing protein" evidence="1">
    <location>
        <begin position="29"/>
        <end position="375"/>
    </location>
</feature>
<feature type="domain" description="Protein kinase" evidence="2">
    <location>
        <begin position="37"/>
        <end position="375"/>
    </location>
</feature>
<evidence type="ECO:0000313" key="3">
    <source>
        <dbReference type="EMBL" id="RKP27201.1"/>
    </source>
</evidence>
<dbReference type="AlphaFoldDB" id="A0A4P9Z5W6"/>
<dbReference type="InterPro" id="IPR011009">
    <property type="entry name" value="Kinase-like_dom_sf"/>
</dbReference>
<dbReference type="GO" id="GO:0005524">
    <property type="term" value="F:ATP binding"/>
    <property type="evidence" value="ECO:0007669"/>
    <property type="project" value="InterPro"/>
</dbReference>
<dbReference type="SUPFAM" id="SSF56112">
    <property type="entry name" value="Protein kinase-like (PK-like)"/>
    <property type="match status" value="1"/>
</dbReference>
<organism evidence="3 4">
    <name type="scientific">Syncephalis pseudoplumigaleata</name>
    <dbReference type="NCBI Taxonomy" id="1712513"/>
    <lineage>
        <taxon>Eukaryota</taxon>
        <taxon>Fungi</taxon>
        <taxon>Fungi incertae sedis</taxon>
        <taxon>Zoopagomycota</taxon>
        <taxon>Zoopagomycotina</taxon>
        <taxon>Zoopagomycetes</taxon>
        <taxon>Zoopagales</taxon>
        <taxon>Piptocephalidaceae</taxon>
        <taxon>Syncephalis</taxon>
    </lineage>
</organism>
<proteinExistence type="predicted"/>
<evidence type="ECO:0000256" key="1">
    <source>
        <dbReference type="SAM" id="SignalP"/>
    </source>
</evidence>
<dbReference type="InterPro" id="IPR000719">
    <property type="entry name" value="Prot_kinase_dom"/>
</dbReference>
<accession>A0A4P9Z5W6</accession>
<sequence length="375" mass="41092">MRASTTILLRLAAAACALSCTLLRASQAEVLPIGAKAVKNGQFENGQFNEILHQFNADKRRHAQLRPNGEEVGLAYMKGWYNGKKTVVVCTTRQQVIRNEMTIQTLLASPSAERSTEENTGMWIFAGTEELPVENGGVHCYSKLMMNEPNLLEFAASLDVHSKGPALLHILRKLVSGELLAAVSGPAVRSLARSLTPLPSSSLAVMAINEDGYMVGGIHPENIHIDASLGVKRPWVYITNFSYMTWLDAEGGAARLGDNYPKEMAKYRPPEAFTKPVSSGLLQDLWAVGASIYRVLKGRAPFETGINAHPGNGISLNLRMYMLNIRSEKQLKISMPADARASSGSWKELVDMTNHLIAPNYVKRMEACSKLLNVL</sequence>
<dbReference type="OrthoDB" id="1668230at2759"/>
<dbReference type="PROSITE" id="PS50011">
    <property type="entry name" value="PROTEIN_KINASE_DOM"/>
    <property type="match status" value="1"/>
</dbReference>
<keyword evidence="1" id="KW-0732">Signal</keyword>
<dbReference type="GO" id="GO:0004672">
    <property type="term" value="F:protein kinase activity"/>
    <property type="evidence" value="ECO:0007669"/>
    <property type="project" value="InterPro"/>
</dbReference>
<feature type="signal peptide" evidence="1">
    <location>
        <begin position="1"/>
        <end position="28"/>
    </location>
</feature>
<dbReference type="EMBL" id="KZ989251">
    <property type="protein sequence ID" value="RKP27201.1"/>
    <property type="molecule type" value="Genomic_DNA"/>
</dbReference>
<gene>
    <name evidence="3" type="ORF">SYNPS1DRAFT_27139</name>
</gene>
<dbReference type="Proteomes" id="UP000278143">
    <property type="component" value="Unassembled WGS sequence"/>
</dbReference>
<name>A0A4P9Z5W6_9FUNG</name>
<keyword evidence="4" id="KW-1185">Reference proteome</keyword>
<dbReference type="Gene3D" id="1.10.510.10">
    <property type="entry name" value="Transferase(Phosphotransferase) domain 1"/>
    <property type="match status" value="1"/>
</dbReference>
<evidence type="ECO:0000259" key="2">
    <source>
        <dbReference type="PROSITE" id="PS50011"/>
    </source>
</evidence>